<evidence type="ECO:0000256" key="3">
    <source>
        <dbReference type="ARBA" id="ARBA00022516"/>
    </source>
</evidence>
<dbReference type="PROSITE" id="PS50035">
    <property type="entry name" value="PLD"/>
    <property type="match status" value="1"/>
</dbReference>
<dbReference type="VEuPathDB" id="ToxoDB:LOC34624189"/>
<comment type="caution">
    <text evidence="12">The sequence shown here is derived from an EMBL/GenBank/DDBJ whole genome shotgun (WGS) entry which is preliminary data.</text>
</comment>
<evidence type="ECO:0000256" key="10">
    <source>
        <dbReference type="RuleBase" id="RU365024"/>
    </source>
</evidence>
<evidence type="ECO:0000313" key="12">
    <source>
        <dbReference type="EMBL" id="OEH74341.1"/>
    </source>
</evidence>
<evidence type="ECO:0000256" key="7">
    <source>
        <dbReference type="ARBA" id="ARBA00023209"/>
    </source>
</evidence>
<keyword evidence="5" id="KW-0677">Repeat</keyword>
<reference evidence="12 13" key="1">
    <citation type="journal article" date="2016" name="BMC Genomics">
        <title>Comparative genomics reveals Cyclospora cayetanensis possesses coccidia-like metabolism and invasion components but unique surface antigens.</title>
        <authorList>
            <person name="Liu S."/>
            <person name="Wang L."/>
            <person name="Zheng H."/>
            <person name="Xu Z."/>
            <person name="Roellig D.M."/>
            <person name="Li N."/>
            <person name="Frace M.A."/>
            <person name="Tang K."/>
            <person name="Arrowood M.J."/>
            <person name="Moss D.M."/>
            <person name="Zhang L."/>
            <person name="Feng Y."/>
            <person name="Xiao L."/>
        </authorList>
    </citation>
    <scope>NUCLEOTIDE SEQUENCE [LARGE SCALE GENOMIC DNA]</scope>
    <source>
        <strain evidence="12 13">CHN_HEN01</strain>
    </source>
</reference>
<gene>
    <name evidence="12" type="ORF">cyc_08471</name>
</gene>
<comment type="function">
    <text evidence="10">Functions in the biosynthesis of the anionic phospholipids phosphatidylglycerol and cardiolipin.</text>
</comment>
<keyword evidence="10" id="KW-0067">ATP-binding</keyword>
<name>A0A1D3CT16_9EIME</name>
<evidence type="ECO:0000256" key="4">
    <source>
        <dbReference type="ARBA" id="ARBA00022679"/>
    </source>
</evidence>
<dbReference type="InterPro" id="IPR016270">
    <property type="entry name" value="PGS1"/>
</dbReference>
<evidence type="ECO:0000256" key="2">
    <source>
        <dbReference type="ARBA" id="ARBA00010682"/>
    </source>
</evidence>
<sequence>MHSFCTAALHTAPSGAAVGCLPKAAFRRFFCSSSSLTPPPLSEGGAEAVPAAQLHVPVSPRCVSIVHGPEGLYSAVEGCIQLARRRLLLSALYIGTGSKERRLLRRLQDAKEQHPQLQVRLLVDFLRSTRSGSSGGDGPAALLLPLVSKRQQQSDGGSSSEVFLFCNPLTCSSNSRNPVLQGLHKLLCTLLPHRHREALGTQHMKCVVSDDLVLLTGANFSEDYFVNRTDRCILIRSRSLADAVDRVLAAAQAHAFKLLPHAHRQLPTDSSRSNAPEDVRRHNNTLHIGNVTCCWPATNPSEMPQANPTTFRQSLASSLRAAMANSNQRSRECTYTSSNPSSACLVSLAVQAGFTYPPIQGQEMLLDRVCSIAANSIAAAAAAGSASSGGMRGLLERRGVNATGGEEDSLHGEHVTAPTGLRVILASPYLNFTAAFLQRLKQLLKQMRHASLAGAAAPGSSRSSDSDTNNVQPRLMLLTASPQANSFYKSQGLSFWIPPAYAVAAHATARALAVSATAAAPARTSTDRPPMQPTLLNGPLMLLEYARPAWTFHAKGIWIVGDTFTTHSSNANGSSGERTSSCCAAAPPSPAINATRVLLRESLAGRLKGPISSGNSSGGSTTCTAKEWAAVSLIGSTNLSARSSCRDLELLALLRTTDRRLQLEQQQELGKELLPFCLPLSEETLKRRFPSWLSFAVTRLGLGSFL</sequence>
<dbReference type="GO" id="GO:0032049">
    <property type="term" value="P:cardiolipin biosynthetic process"/>
    <property type="evidence" value="ECO:0007669"/>
    <property type="project" value="InterPro"/>
</dbReference>
<dbReference type="UniPathway" id="UPA00084">
    <property type="reaction ID" value="UER00503"/>
</dbReference>
<evidence type="ECO:0000256" key="9">
    <source>
        <dbReference type="ARBA" id="ARBA00048586"/>
    </source>
</evidence>
<proteinExistence type="inferred from homology"/>
<dbReference type="EMBL" id="JROU02002060">
    <property type="protein sequence ID" value="OEH74341.1"/>
    <property type="molecule type" value="Genomic_DNA"/>
</dbReference>
<keyword evidence="8 10" id="KW-1208">Phospholipid metabolism</keyword>
<evidence type="ECO:0000256" key="6">
    <source>
        <dbReference type="ARBA" id="ARBA00023098"/>
    </source>
</evidence>
<dbReference type="SUPFAM" id="SSF56024">
    <property type="entry name" value="Phospholipase D/nuclease"/>
    <property type="match status" value="1"/>
</dbReference>
<dbReference type="PANTHER" id="PTHR12586">
    <property type="entry name" value="CDP-DIACYLGLYCEROL--SERINE O-PHOSPHATIDYLTRANSFERASE"/>
    <property type="match status" value="1"/>
</dbReference>
<keyword evidence="7 10" id="KW-0594">Phospholipid biosynthesis</keyword>
<protein>
    <recommendedName>
        <fullName evidence="10">CDP-diacylglycerol--glycerol-3-phosphate 3-phosphatidyltransferase</fullName>
        <ecNumber evidence="10">2.7.8.5</ecNumber>
    </recommendedName>
</protein>
<dbReference type="Proteomes" id="UP000095192">
    <property type="component" value="Unassembled WGS sequence"/>
</dbReference>
<keyword evidence="3 10" id="KW-0444">Lipid biosynthesis</keyword>
<dbReference type="InParanoid" id="A0A1D3CT16"/>
<comment type="similarity">
    <text evidence="2 10">Belongs to the CDP-alcohol phosphatidyltransferase class-II family.</text>
</comment>
<keyword evidence="4 10" id="KW-0808">Transferase</keyword>
<dbReference type="FunCoup" id="A0A1D3CT16">
    <property type="interactions" value="214"/>
</dbReference>
<keyword evidence="10" id="KW-0547">Nucleotide-binding</keyword>
<dbReference type="GO" id="GO:0008444">
    <property type="term" value="F:CDP-diacylglycerol-glycerol-3-phosphate 3-phosphatidyltransferase activity"/>
    <property type="evidence" value="ECO:0007669"/>
    <property type="project" value="UniProtKB-EC"/>
</dbReference>
<accession>A0A1D3CT16</accession>
<keyword evidence="13" id="KW-1185">Reference proteome</keyword>
<comment type="subcellular location">
    <subcellularLocation>
        <location evidence="10">Mitochondrion</location>
    </subcellularLocation>
</comment>
<dbReference type="AlphaFoldDB" id="A0A1D3CT16"/>
<evidence type="ECO:0000256" key="8">
    <source>
        <dbReference type="ARBA" id="ARBA00023264"/>
    </source>
</evidence>
<evidence type="ECO:0000313" key="13">
    <source>
        <dbReference type="Proteomes" id="UP000095192"/>
    </source>
</evidence>
<dbReference type="GO" id="GO:0005524">
    <property type="term" value="F:ATP binding"/>
    <property type="evidence" value="ECO:0007669"/>
    <property type="project" value="UniProtKB-KW"/>
</dbReference>
<dbReference type="PANTHER" id="PTHR12586:SF1">
    <property type="entry name" value="CDP-DIACYLGLYCEROL--GLYCEROL-3-PHOSPHATE 3-PHOSPHATIDYLTRANSFERASE, MITOCHONDRIAL"/>
    <property type="match status" value="1"/>
</dbReference>
<comment type="catalytic activity">
    <reaction evidence="9 10">
        <text>a CDP-1,2-diacyl-sn-glycerol + sn-glycerol 3-phosphate = a 1,2-diacyl-sn-glycero-3-phospho-(1'-sn-glycero-3'-phosphate) + CMP + H(+)</text>
        <dbReference type="Rhea" id="RHEA:12593"/>
        <dbReference type="ChEBI" id="CHEBI:15378"/>
        <dbReference type="ChEBI" id="CHEBI:57597"/>
        <dbReference type="ChEBI" id="CHEBI:58332"/>
        <dbReference type="ChEBI" id="CHEBI:60110"/>
        <dbReference type="ChEBI" id="CHEBI:60377"/>
        <dbReference type="EC" id="2.7.8.5"/>
    </reaction>
</comment>
<dbReference type="InterPro" id="IPR001736">
    <property type="entry name" value="PLipase_D/transphosphatidylase"/>
</dbReference>
<evidence type="ECO:0000256" key="5">
    <source>
        <dbReference type="ARBA" id="ARBA00022737"/>
    </source>
</evidence>
<dbReference type="VEuPathDB" id="ToxoDB:cyc_08471"/>
<organism evidence="12 13">
    <name type="scientific">Cyclospora cayetanensis</name>
    <dbReference type="NCBI Taxonomy" id="88456"/>
    <lineage>
        <taxon>Eukaryota</taxon>
        <taxon>Sar</taxon>
        <taxon>Alveolata</taxon>
        <taxon>Apicomplexa</taxon>
        <taxon>Conoidasida</taxon>
        <taxon>Coccidia</taxon>
        <taxon>Eucoccidiorida</taxon>
        <taxon>Eimeriorina</taxon>
        <taxon>Eimeriidae</taxon>
        <taxon>Cyclospora</taxon>
    </lineage>
</organism>
<evidence type="ECO:0000256" key="1">
    <source>
        <dbReference type="ARBA" id="ARBA00005042"/>
    </source>
</evidence>
<dbReference type="GO" id="GO:0005739">
    <property type="term" value="C:mitochondrion"/>
    <property type="evidence" value="ECO:0007669"/>
    <property type="project" value="UniProtKB-SubCell"/>
</dbReference>
<evidence type="ECO:0000259" key="11">
    <source>
        <dbReference type="PROSITE" id="PS50035"/>
    </source>
</evidence>
<keyword evidence="10" id="KW-0496">Mitochondrion</keyword>
<dbReference type="Gene3D" id="3.30.870.10">
    <property type="entry name" value="Endonuclease Chain A"/>
    <property type="match status" value="2"/>
</dbReference>
<feature type="domain" description="PLD phosphodiesterase" evidence="11">
    <location>
        <begin position="198"/>
        <end position="224"/>
    </location>
</feature>
<keyword evidence="6 10" id="KW-0443">Lipid metabolism</keyword>
<dbReference type="EC" id="2.7.8.5" evidence="10"/>
<comment type="pathway">
    <text evidence="1 10">Phospholipid metabolism; phosphatidylglycerol biosynthesis; phosphatidylglycerol from CDP-diacylglycerol: step 1/2.</text>
</comment>